<accession>A0ACB7IS06</accession>
<organism evidence="1 2">
    <name type="scientific">Pleurotus cornucopiae</name>
    <name type="common">Cornucopia mushroom</name>
    <dbReference type="NCBI Taxonomy" id="5321"/>
    <lineage>
        <taxon>Eukaryota</taxon>
        <taxon>Fungi</taxon>
        <taxon>Dikarya</taxon>
        <taxon>Basidiomycota</taxon>
        <taxon>Agaricomycotina</taxon>
        <taxon>Agaricomycetes</taxon>
        <taxon>Agaricomycetidae</taxon>
        <taxon>Agaricales</taxon>
        <taxon>Pleurotineae</taxon>
        <taxon>Pleurotaceae</taxon>
        <taxon>Pleurotus</taxon>
    </lineage>
</organism>
<protein>
    <submittedName>
        <fullName evidence="1">Uncharacterized protein</fullName>
    </submittedName>
</protein>
<proteinExistence type="predicted"/>
<sequence>MTADGRRDSSATSYLGPKFMQRPNLHVLLNHRVLRLLHAKRTASSRVHFNAVEFREIVDGVVGHRHVITVSKEIILSAGSIGTPHILLHSGIGDRNALSALGIKSTHHLPSVGQNFTEQPAAIIHWSVSDNNTYERFTRNTTLMAEILEEWKVNKSGPLTGSASAHLGYMRLPENASVFETVSDPSAGPNTPHVELSFNNGAWLYPLPPTGNFLGATTIVVTPMSRGSISLKTSNPLDQPLIDPALLMHDFDRFAIRELFRLAFRLARKFVALSAWKDYILDIYGPLASVDFDNDSELDKYIQGQASMGLHPVGSASMSPRGAHWGVTDPDLKVKGVRGIRVVDASVFVEFNVFLTGCPVYIIAERAADLIKRSCVGVEWIML</sequence>
<name>A0ACB7IS06_PLECO</name>
<reference evidence="1 2" key="1">
    <citation type="journal article" date="2021" name="Appl. Environ. Microbiol.">
        <title>Genetic linkage and physical mapping for an oyster mushroom Pleurotus cornucopiae and QTL analysis for the trait cap color.</title>
        <authorList>
            <person name="Zhang Y."/>
            <person name="Gao W."/>
            <person name="Sonnenberg A."/>
            <person name="Chen Q."/>
            <person name="Zhang J."/>
            <person name="Huang C."/>
        </authorList>
    </citation>
    <scope>NUCLEOTIDE SEQUENCE [LARGE SCALE GENOMIC DNA]</scope>
    <source>
        <strain evidence="1">CCMSSC00406</strain>
    </source>
</reference>
<gene>
    <name evidence="1" type="ORF">CCMSSC00406_0002397</name>
</gene>
<dbReference type="Proteomes" id="UP000824881">
    <property type="component" value="Unassembled WGS sequence"/>
</dbReference>
<evidence type="ECO:0000313" key="2">
    <source>
        <dbReference type="Proteomes" id="UP000824881"/>
    </source>
</evidence>
<keyword evidence="2" id="KW-1185">Reference proteome</keyword>
<evidence type="ECO:0000313" key="1">
    <source>
        <dbReference type="EMBL" id="KAG9221003.1"/>
    </source>
</evidence>
<dbReference type="EMBL" id="WQMT02000007">
    <property type="protein sequence ID" value="KAG9221003.1"/>
    <property type="molecule type" value="Genomic_DNA"/>
</dbReference>
<comment type="caution">
    <text evidence="1">The sequence shown here is derived from an EMBL/GenBank/DDBJ whole genome shotgun (WGS) entry which is preliminary data.</text>
</comment>